<protein>
    <submittedName>
        <fullName evidence="1">Uncharacterized protein</fullName>
    </submittedName>
</protein>
<proteinExistence type="predicted"/>
<dbReference type="RefSeq" id="WP_103242254.1">
    <property type="nucleotide sequence ID" value="NZ_JANJZD010000051.1"/>
</dbReference>
<keyword evidence="2" id="KW-1185">Reference proteome</keyword>
<dbReference type="OrthoDB" id="1854417at2"/>
<reference evidence="1 2" key="1">
    <citation type="submission" date="2018-01" db="EMBL/GenBank/DDBJ databases">
        <authorList>
            <person name="Gaut B.S."/>
            <person name="Morton B.R."/>
            <person name="Clegg M.T."/>
            <person name="Duvall M.R."/>
        </authorList>
    </citation>
    <scope>NUCLEOTIDE SEQUENCE [LARGE SCALE GENOMIC DNA]</scope>
    <source>
        <strain evidence="1">GP69</strain>
    </source>
</reference>
<evidence type="ECO:0000313" key="2">
    <source>
        <dbReference type="Proteomes" id="UP000236311"/>
    </source>
</evidence>
<gene>
    <name evidence="1" type="ORF">AMURIS_05060</name>
</gene>
<sequence length="121" mass="13378">MEQREFEHWQAVTSSSRHMWVEDAVTRMNGRGCLYYSGGESGIYMRITQDGTLQVGNYEGAIPHIGEALFRPGAERKCGGFNEAFQLACELGGRKFLADMFSGSQVPQMAETGGMAQSMQI</sequence>
<dbReference type="AlphaFoldDB" id="A0A2K4ZPK0"/>
<organism evidence="1 2">
    <name type="scientific">Acetatifactor muris</name>
    <dbReference type="NCBI Taxonomy" id="879566"/>
    <lineage>
        <taxon>Bacteria</taxon>
        <taxon>Bacillati</taxon>
        <taxon>Bacillota</taxon>
        <taxon>Clostridia</taxon>
        <taxon>Lachnospirales</taxon>
        <taxon>Lachnospiraceae</taxon>
        <taxon>Acetatifactor</taxon>
    </lineage>
</organism>
<evidence type="ECO:0000313" key="1">
    <source>
        <dbReference type="EMBL" id="SOY32302.1"/>
    </source>
</evidence>
<dbReference type="Proteomes" id="UP000236311">
    <property type="component" value="Unassembled WGS sequence"/>
</dbReference>
<accession>A0A2K4ZPK0</accession>
<dbReference type="EMBL" id="OFSM01000045">
    <property type="protein sequence ID" value="SOY32302.1"/>
    <property type="molecule type" value="Genomic_DNA"/>
</dbReference>
<name>A0A2K4ZPK0_9FIRM</name>